<comment type="caution">
    <text evidence="1">The sequence shown here is derived from an EMBL/GenBank/DDBJ whole genome shotgun (WGS) entry which is preliminary data.</text>
</comment>
<dbReference type="AlphaFoldDB" id="A0A9P6R4C5"/>
<proteinExistence type="predicted"/>
<sequence length="335" mass="39688">MYRVMEQKAALEDIGKAYGIQNMYRDISSDKCMLFEELLSQLESSAAKIAQDILSSSEILMTRTRLMDLKKFLALMMYRSEYRRQQYAEDRFDFTTRQSIQRHMRFNNIDNIQDVWFENLKWIIKTPTNDITNIAAKIFESRDFIAAGMEYQGPIHCSELMDFSFLMSNYVCIWQAPEGSEFILSDTCFGCFEGHGAMVFHSIFILSPKYAIVLVNRLYMFGGMEKLPFRKSWFEDFHANPDIIYSKQGTTDPKDFTPNDVFKYRRIVLPRQKVWLVNSIILDARQKYISHKSDVSLYRSLLFYDKNKKKLFANRHDYSDLKRKLFAEMNRTHHN</sequence>
<accession>A0A9P6R4C5</accession>
<dbReference type="Proteomes" id="UP000738325">
    <property type="component" value="Unassembled WGS sequence"/>
</dbReference>
<protein>
    <submittedName>
        <fullName evidence="1">Uncharacterized protein</fullName>
    </submittedName>
</protein>
<dbReference type="Pfam" id="PF14022">
    <property type="entry name" value="DUF4238"/>
    <property type="match status" value="1"/>
</dbReference>
<organism evidence="1 2">
    <name type="scientific">Dissophora globulifera</name>
    <dbReference type="NCBI Taxonomy" id="979702"/>
    <lineage>
        <taxon>Eukaryota</taxon>
        <taxon>Fungi</taxon>
        <taxon>Fungi incertae sedis</taxon>
        <taxon>Mucoromycota</taxon>
        <taxon>Mortierellomycotina</taxon>
        <taxon>Mortierellomycetes</taxon>
        <taxon>Mortierellales</taxon>
        <taxon>Mortierellaceae</taxon>
        <taxon>Dissophora</taxon>
    </lineage>
</organism>
<dbReference type="InterPro" id="IPR025332">
    <property type="entry name" value="DUF4238"/>
</dbReference>
<evidence type="ECO:0000313" key="2">
    <source>
        <dbReference type="Proteomes" id="UP000738325"/>
    </source>
</evidence>
<gene>
    <name evidence="1" type="ORF">BGZ99_010441</name>
</gene>
<dbReference type="EMBL" id="JAAAIP010000981">
    <property type="protein sequence ID" value="KAG0311020.1"/>
    <property type="molecule type" value="Genomic_DNA"/>
</dbReference>
<dbReference type="OrthoDB" id="5340163at2759"/>
<name>A0A9P6R4C5_9FUNG</name>
<evidence type="ECO:0000313" key="1">
    <source>
        <dbReference type="EMBL" id="KAG0311020.1"/>
    </source>
</evidence>
<reference evidence="1" key="1">
    <citation type="journal article" date="2020" name="Fungal Divers.">
        <title>Resolving the Mortierellaceae phylogeny through synthesis of multi-gene phylogenetics and phylogenomics.</title>
        <authorList>
            <person name="Vandepol N."/>
            <person name="Liber J."/>
            <person name="Desiro A."/>
            <person name="Na H."/>
            <person name="Kennedy M."/>
            <person name="Barry K."/>
            <person name="Grigoriev I.V."/>
            <person name="Miller A.N."/>
            <person name="O'Donnell K."/>
            <person name="Stajich J.E."/>
            <person name="Bonito G."/>
        </authorList>
    </citation>
    <scope>NUCLEOTIDE SEQUENCE</scope>
    <source>
        <strain evidence="1">REB-010B</strain>
    </source>
</reference>
<keyword evidence="2" id="KW-1185">Reference proteome</keyword>